<protein>
    <submittedName>
        <fullName evidence="1">Uncharacterized protein</fullName>
    </submittedName>
</protein>
<dbReference type="EMBL" id="KZ679676">
    <property type="protein sequence ID" value="PTB59148.1"/>
    <property type="molecule type" value="Genomic_DNA"/>
</dbReference>
<sequence>MDGVEAGYGDLPQPLGGSKSALEMTQFKGPFNSTLSQVVFPLAITALPVPRLV</sequence>
<dbReference type="AlphaFoldDB" id="A0A2T4AQD6"/>
<dbReference type="RefSeq" id="XP_024778825.1">
    <property type="nucleotide sequence ID" value="XM_024918412.1"/>
</dbReference>
<dbReference type="Proteomes" id="UP000241690">
    <property type="component" value="Unassembled WGS sequence"/>
</dbReference>
<gene>
    <name evidence="1" type="ORF">M431DRAFT_504107</name>
</gene>
<keyword evidence="2" id="KW-1185">Reference proteome</keyword>
<name>A0A2T4AQD6_TRIHA</name>
<evidence type="ECO:0000313" key="1">
    <source>
        <dbReference type="EMBL" id="PTB59148.1"/>
    </source>
</evidence>
<reference evidence="1 2" key="1">
    <citation type="submission" date="2016-07" db="EMBL/GenBank/DDBJ databases">
        <title>Multiple horizontal gene transfer events from other fungi enriched the ability of initially mycotrophic Trichoderma (Ascomycota) to feed on dead plant biomass.</title>
        <authorList>
            <consortium name="DOE Joint Genome Institute"/>
            <person name="Aerts A."/>
            <person name="Atanasova L."/>
            <person name="Chenthamara K."/>
            <person name="Zhang J."/>
            <person name="Grujic M."/>
            <person name="Henrissat B."/>
            <person name="Kuo A."/>
            <person name="Salamov A."/>
            <person name="Lipzen A."/>
            <person name="Labutti K."/>
            <person name="Barry K."/>
            <person name="Miao Y."/>
            <person name="Rahimi M.J."/>
            <person name="Shen Q."/>
            <person name="Grigoriev I.V."/>
            <person name="Kubicek C.P."/>
            <person name="Druzhinina I.S."/>
        </authorList>
    </citation>
    <scope>NUCLEOTIDE SEQUENCE [LARGE SCALE GENOMIC DNA]</scope>
    <source>
        <strain evidence="1 2">CBS 226.95</strain>
    </source>
</reference>
<accession>A0A2T4AQD6</accession>
<organism evidence="1 2">
    <name type="scientific">Trichoderma harzianum CBS 226.95</name>
    <dbReference type="NCBI Taxonomy" id="983964"/>
    <lineage>
        <taxon>Eukaryota</taxon>
        <taxon>Fungi</taxon>
        <taxon>Dikarya</taxon>
        <taxon>Ascomycota</taxon>
        <taxon>Pezizomycotina</taxon>
        <taxon>Sordariomycetes</taxon>
        <taxon>Hypocreomycetidae</taxon>
        <taxon>Hypocreales</taxon>
        <taxon>Hypocreaceae</taxon>
        <taxon>Trichoderma</taxon>
    </lineage>
</organism>
<proteinExistence type="predicted"/>
<evidence type="ECO:0000313" key="2">
    <source>
        <dbReference type="Proteomes" id="UP000241690"/>
    </source>
</evidence>
<dbReference type="GeneID" id="36626981"/>